<comment type="cofactor">
    <cofactor evidence="5">
        <name>Fe(2+)</name>
        <dbReference type="ChEBI" id="CHEBI:29033"/>
    </cofactor>
    <text evidence="5">Binds 1 Fe(2+) ion per subunit.</text>
</comment>
<proteinExistence type="inferred from homology"/>
<keyword evidence="3" id="KW-0560">Oxidoreductase</keyword>
<keyword evidence="4 5" id="KW-0408">Iron</keyword>
<evidence type="ECO:0000256" key="3">
    <source>
        <dbReference type="ARBA" id="ARBA00023002"/>
    </source>
</evidence>
<dbReference type="PANTHER" id="PTHR10543:SF24">
    <property type="entry name" value="CAROTENOID ISOMEROOXYGENASE"/>
    <property type="match status" value="1"/>
</dbReference>
<reference evidence="7" key="1">
    <citation type="journal article" date="2013" name="Proc. Natl. Acad. Sci. U.S.A.">
        <title>Genome structure and metabolic features in the red seaweed Chondrus crispus shed light on evolution of the Archaeplastida.</title>
        <authorList>
            <person name="Collen J."/>
            <person name="Porcel B."/>
            <person name="Carre W."/>
            <person name="Ball S.G."/>
            <person name="Chaparro C."/>
            <person name="Tonon T."/>
            <person name="Barbeyron T."/>
            <person name="Michel G."/>
            <person name="Noel B."/>
            <person name="Valentin K."/>
            <person name="Elias M."/>
            <person name="Artiguenave F."/>
            <person name="Arun A."/>
            <person name="Aury J.M."/>
            <person name="Barbosa-Neto J.F."/>
            <person name="Bothwell J.H."/>
            <person name="Bouget F.Y."/>
            <person name="Brillet L."/>
            <person name="Cabello-Hurtado F."/>
            <person name="Capella-Gutierrez S."/>
            <person name="Charrier B."/>
            <person name="Cladiere L."/>
            <person name="Cock J.M."/>
            <person name="Coelho S.M."/>
            <person name="Colleoni C."/>
            <person name="Czjzek M."/>
            <person name="Da Silva C."/>
            <person name="Delage L."/>
            <person name="Denoeud F."/>
            <person name="Deschamps P."/>
            <person name="Dittami S.M."/>
            <person name="Gabaldon T."/>
            <person name="Gachon C.M."/>
            <person name="Groisillier A."/>
            <person name="Herve C."/>
            <person name="Jabbari K."/>
            <person name="Katinka M."/>
            <person name="Kloareg B."/>
            <person name="Kowalczyk N."/>
            <person name="Labadie K."/>
            <person name="Leblanc C."/>
            <person name="Lopez P.J."/>
            <person name="McLachlan D.H."/>
            <person name="Meslet-Cladiere L."/>
            <person name="Moustafa A."/>
            <person name="Nehr Z."/>
            <person name="Nyvall Collen P."/>
            <person name="Panaud O."/>
            <person name="Partensky F."/>
            <person name="Poulain J."/>
            <person name="Rensing S.A."/>
            <person name="Rousvoal S."/>
            <person name="Samson G."/>
            <person name="Symeonidi A."/>
            <person name="Weissenbach J."/>
            <person name="Zambounis A."/>
            <person name="Wincker P."/>
            <person name="Boyen C."/>
        </authorList>
    </citation>
    <scope>NUCLEOTIDE SEQUENCE [LARGE SCALE GENOMIC DNA]</scope>
    <source>
        <strain evidence="7">cv. Stackhouse</strain>
    </source>
</reference>
<evidence type="ECO:0000313" key="6">
    <source>
        <dbReference type="EMBL" id="CDF35244.1"/>
    </source>
</evidence>
<keyword evidence="7" id="KW-1185">Reference proteome</keyword>
<dbReference type="GeneID" id="17322778"/>
<dbReference type="AlphaFoldDB" id="R7QAZ4"/>
<accession>R7QAZ4</accession>
<evidence type="ECO:0000256" key="4">
    <source>
        <dbReference type="ARBA" id="ARBA00023004"/>
    </source>
</evidence>
<dbReference type="InterPro" id="IPR004294">
    <property type="entry name" value="Carotenoid_Oase"/>
</dbReference>
<sequence length="390" mass="43597">MRQRPESAFGRLMHAFGPLTKDPKLGDVPFNTSVTLEKLPTRGILNASTDANVIHKLDPETLRVTDRYDFSYFSPELDKSMCLSHGTLDDVTGEYFNCMANYSPVKTEYTVFRIDSSGKANVLAKVKDFTYYMHSLALTKSYVIMAMGPAQIDLFPLLRGKSFTEACEMRPNTPTRFVVINRQSGGIVAEYEHEQFFNFHTFNAFEQDGDIMIDRSLFSDCKILQELWIDNMTQGGNVARVKPVRFTLPNIADVGARYSTSMPKASFRVLADVALEFATVSPRKRERPYHYVFGVSDNDGKQFSSSIAKVNVDTGIVTSYVLPQRTFGEPIFVPDPSGNEEDAGCLVVLALDDLKDSSALLVLDARAMTEVARAELPMRLPPSFHGAFHT</sequence>
<gene>
    <name evidence="6" type="ORF">CHC_T00003476001</name>
</gene>
<dbReference type="RefSeq" id="XP_005715063.1">
    <property type="nucleotide sequence ID" value="XM_005715006.1"/>
</dbReference>
<keyword evidence="2 5" id="KW-0479">Metal-binding</keyword>
<evidence type="ECO:0000256" key="2">
    <source>
        <dbReference type="ARBA" id="ARBA00022723"/>
    </source>
</evidence>
<feature type="binding site" evidence="5">
    <location>
        <position position="200"/>
    </location>
    <ligand>
        <name>Fe cation</name>
        <dbReference type="ChEBI" id="CHEBI:24875"/>
        <note>catalytic</note>
    </ligand>
</feature>
<feature type="binding site" evidence="5">
    <location>
        <position position="134"/>
    </location>
    <ligand>
        <name>Fe cation</name>
        <dbReference type="ChEBI" id="CHEBI:24875"/>
        <note>catalytic</note>
    </ligand>
</feature>
<name>R7QAZ4_CHOCR</name>
<dbReference type="Pfam" id="PF03055">
    <property type="entry name" value="RPE65"/>
    <property type="match status" value="1"/>
</dbReference>
<comment type="similarity">
    <text evidence="1">Belongs to the carotenoid oxygenase family.</text>
</comment>
<dbReference type="KEGG" id="ccp:CHC_T00003476001"/>
<dbReference type="PhylomeDB" id="R7QAZ4"/>
<dbReference type="Gramene" id="CDF35244">
    <property type="protein sequence ID" value="CDF35244"/>
    <property type="gene ID" value="CHC_T00003476001"/>
</dbReference>
<dbReference type="OMA" id="MENPRIN"/>
<dbReference type="GO" id="GO:0016121">
    <property type="term" value="P:carotene catabolic process"/>
    <property type="evidence" value="ECO:0007669"/>
    <property type="project" value="TreeGrafter"/>
</dbReference>
<feature type="binding site" evidence="5">
    <location>
        <position position="385"/>
    </location>
    <ligand>
        <name>Fe cation</name>
        <dbReference type="ChEBI" id="CHEBI:24875"/>
        <note>catalytic</note>
    </ligand>
</feature>
<feature type="binding site" evidence="5">
    <location>
        <position position="85"/>
    </location>
    <ligand>
        <name>Fe cation</name>
        <dbReference type="ChEBI" id="CHEBI:24875"/>
        <note>catalytic</note>
    </ligand>
</feature>
<dbReference type="EMBL" id="HG001725">
    <property type="protein sequence ID" value="CDF35244.1"/>
    <property type="molecule type" value="Genomic_DNA"/>
</dbReference>
<dbReference type="STRING" id="2769.R7QAZ4"/>
<protein>
    <submittedName>
        <fullName evidence="6">Uncharacterized protein</fullName>
    </submittedName>
</protein>
<dbReference type="Proteomes" id="UP000012073">
    <property type="component" value="Unassembled WGS sequence"/>
</dbReference>
<evidence type="ECO:0000256" key="1">
    <source>
        <dbReference type="ARBA" id="ARBA00006787"/>
    </source>
</evidence>
<dbReference type="OrthoDB" id="407010at2759"/>
<evidence type="ECO:0000256" key="5">
    <source>
        <dbReference type="PIRSR" id="PIRSR604294-1"/>
    </source>
</evidence>
<organism evidence="6 7">
    <name type="scientific">Chondrus crispus</name>
    <name type="common">Carrageen Irish moss</name>
    <name type="synonym">Polymorpha crispa</name>
    <dbReference type="NCBI Taxonomy" id="2769"/>
    <lineage>
        <taxon>Eukaryota</taxon>
        <taxon>Rhodophyta</taxon>
        <taxon>Florideophyceae</taxon>
        <taxon>Rhodymeniophycidae</taxon>
        <taxon>Gigartinales</taxon>
        <taxon>Gigartinaceae</taxon>
        <taxon>Chondrus</taxon>
    </lineage>
</organism>
<dbReference type="GO" id="GO:0046872">
    <property type="term" value="F:metal ion binding"/>
    <property type="evidence" value="ECO:0007669"/>
    <property type="project" value="UniProtKB-KW"/>
</dbReference>
<dbReference type="PANTHER" id="PTHR10543">
    <property type="entry name" value="BETA-CAROTENE DIOXYGENASE"/>
    <property type="match status" value="1"/>
</dbReference>
<evidence type="ECO:0000313" key="7">
    <source>
        <dbReference type="Proteomes" id="UP000012073"/>
    </source>
</evidence>
<dbReference type="GO" id="GO:0010436">
    <property type="term" value="F:carotenoid dioxygenase activity"/>
    <property type="evidence" value="ECO:0007669"/>
    <property type="project" value="TreeGrafter"/>
</dbReference>